<keyword evidence="7 15" id="KW-0548">Nucleotidyltransferase</keyword>
<keyword evidence="10 15" id="KW-0274">FAD</keyword>
<comment type="catalytic activity">
    <reaction evidence="13 15">
        <text>riboflavin + ATP = FMN + ADP + H(+)</text>
        <dbReference type="Rhea" id="RHEA:14357"/>
        <dbReference type="ChEBI" id="CHEBI:15378"/>
        <dbReference type="ChEBI" id="CHEBI:30616"/>
        <dbReference type="ChEBI" id="CHEBI:57986"/>
        <dbReference type="ChEBI" id="CHEBI:58210"/>
        <dbReference type="ChEBI" id="CHEBI:456216"/>
        <dbReference type="EC" id="2.7.1.26"/>
    </reaction>
</comment>
<accession>A0A398DQD4</accession>
<evidence type="ECO:0000256" key="13">
    <source>
        <dbReference type="ARBA" id="ARBA00047880"/>
    </source>
</evidence>
<keyword evidence="8 15" id="KW-0547">Nucleotide-binding</keyword>
<comment type="similarity">
    <text evidence="15">Belongs to the ribF family.</text>
</comment>
<dbReference type="GO" id="GO:0008531">
    <property type="term" value="F:riboflavin kinase activity"/>
    <property type="evidence" value="ECO:0007669"/>
    <property type="project" value="UniProtKB-UniRule"/>
</dbReference>
<organism evidence="17 18">
    <name type="scientific">Candidatus Cryosericum septentrionale</name>
    <dbReference type="NCBI Taxonomy" id="2290913"/>
    <lineage>
        <taxon>Bacteria</taxon>
        <taxon>Pseudomonadati</taxon>
        <taxon>Caldisericota/Cryosericota group</taxon>
        <taxon>Candidatus Cryosericota</taxon>
        <taxon>Candidatus Cryosericia</taxon>
        <taxon>Candidatus Cryosericales</taxon>
        <taxon>Candidatus Cryosericaceae</taxon>
        <taxon>Candidatus Cryosericum</taxon>
    </lineage>
</organism>
<dbReference type="InterPro" id="IPR014729">
    <property type="entry name" value="Rossmann-like_a/b/a_fold"/>
</dbReference>
<dbReference type="SMART" id="SM00904">
    <property type="entry name" value="Flavokinase"/>
    <property type="match status" value="1"/>
</dbReference>
<dbReference type="UniPathway" id="UPA00276">
    <property type="reaction ID" value="UER00406"/>
</dbReference>
<evidence type="ECO:0000256" key="4">
    <source>
        <dbReference type="ARBA" id="ARBA00022630"/>
    </source>
</evidence>
<comment type="pathway">
    <text evidence="2 15">Cofactor biosynthesis; FAD biosynthesis; FAD from FMN: step 1/1.</text>
</comment>
<evidence type="ECO:0000256" key="11">
    <source>
        <dbReference type="ARBA" id="ARBA00022840"/>
    </source>
</evidence>
<dbReference type="SUPFAM" id="SSF82114">
    <property type="entry name" value="Riboflavin kinase-like"/>
    <property type="match status" value="1"/>
</dbReference>
<keyword evidence="4 15" id="KW-0285">Flavoprotein</keyword>
<proteinExistence type="inferred from homology"/>
<reference evidence="17 18" key="1">
    <citation type="submission" date="2018-09" db="EMBL/GenBank/DDBJ databases">
        <title>Discovery and Ecogenomic Context for Candidatus Cryosericales, a Global Caldiserica Order Active in Thawing Permafrost.</title>
        <authorList>
            <person name="Martinez M.A."/>
            <person name="Woodcroft B.J."/>
            <person name="Ignacio Espinoza J.C."/>
            <person name="Zayed A."/>
            <person name="Singleton C.M."/>
            <person name="Boyd J."/>
            <person name="Li Y.-F."/>
            <person name="Purvine S."/>
            <person name="Maughan H."/>
            <person name="Hodgkins S.B."/>
            <person name="Anderson D."/>
            <person name="Sederholm M."/>
            <person name="Temperton B."/>
            <person name="Saleska S.R."/>
            <person name="Tyson G.W."/>
            <person name="Rich V.I."/>
        </authorList>
    </citation>
    <scope>NUCLEOTIDE SEQUENCE [LARGE SCALE GENOMIC DNA]</scope>
    <source>
        <strain evidence="17 18">SMC1</strain>
    </source>
</reference>
<dbReference type="Pfam" id="PF06574">
    <property type="entry name" value="FAD_syn"/>
    <property type="match status" value="1"/>
</dbReference>
<keyword evidence="6 15" id="KW-0808">Transferase</keyword>
<comment type="caution">
    <text evidence="17">The sequence shown here is derived from an EMBL/GenBank/DDBJ whole genome shotgun (WGS) entry which is preliminary data.</text>
</comment>
<evidence type="ECO:0000256" key="14">
    <source>
        <dbReference type="ARBA" id="ARBA00049494"/>
    </source>
</evidence>
<dbReference type="Pfam" id="PF01687">
    <property type="entry name" value="Flavokinase"/>
    <property type="match status" value="1"/>
</dbReference>
<dbReference type="InterPro" id="IPR002606">
    <property type="entry name" value="Riboflavin_kinase_bac"/>
</dbReference>
<feature type="domain" description="Riboflavin kinase" evidence="16">
    <location>
        <begin position="188"/>
        <end position="314"/>
    </location>
</feature>
<dbReference type="GO" id="GO:0006747">
    <property type="term" value="P:FAD biosynthetic process"/>
    <property type="evidence" value="ECO:0007669"/>
    <property type="project" value="UniProtKB-UniRule"/>
</dbReference>
<dbReference type="Proteomes" id="UP000266113">
    <property type="component" value="Unassembled WGS sequence"/>
</dbReference>
<sequence>MAAESVQRVSSIYLSSSEFPGIASVVAVGAFDGFHVGHQRIVRELVDCGHKASLATVIYTFRRNPKLTTRGIQGLLTTNSERVEFAEKTGVDSIVLEDFSARFQGLPAEVFVSEILISRLNACVVVVGQDFHFGKGRAGDAEMMSRILDNAGRRLIIVAPVMVDGEPCSSSIIRTSIAEGDMERAARLLGRSYSIEGVIVTGNQIGGRLGFPTANVEVPDPVKLLPGNGVYAVRAVVDGAIVNGVCNIGVRPTIVAASRRVVEVHLLDFDRQVYGHLVSVQFAARLRGEVHFASPAALVKQISRDVLRARVILGSVGGRQGMTK</sequence>
<dbReference type="NCBIfam" id="TIGR00083">
    <property type="entry name" value="ribF"/>
    <property type="match status" value="1"/>
</dbReference>
<dbReference type="GO" id="GO:0003919">
    <property type="term" value="F:FMN adenylyltransferase activity"/>
    <property type="evidence" value="ECO:0007669"/>
    <property type="project" value="UniProtKB-UniRule"/>
</dbReference>
<dbReference type="InterPro" id="IPR023465">
    <property type="entry name" value="Riboflavin_kinase_dom_sf"/>
</dbReference>
<evidence type="ECO:0000256" key="10">
    <source>
        <dbReference type="ARBA" id="ARBA00022827"/>
    </source>
</evidence>
<dbReference type="Gene3D" id="3.40.50.620">
    <property type="entry name" value="HUPs"/>
    <property type="match status" value="1"/>
</dbReference>
<dbReference type="EC" id="2.7.7.2" evidence="15"/>
<protein>
    <recommendedName>
        <fullName evidence="15">Riboflavin biosynthesis protein</fullName>
    </recommendedName>
    <domain>
        <recommendedName>
            <fullName evidence="15">Riboflavin kinase</fullName>
            <ecNumber evidence="15">2.7.1.26</ecNumber>
        </recommendedName>
        <alternativeName>
            <fullName evidence="15">Flavokinase</fullName>
        </alternativeName>
    </domain>
    <domain>
        <recommendedName>
            <fullName evidence="15">FMN adenylyltransferase</fullName>
            <ecNumber evidence="15">2.7.7.2</ecNumber>
        </recommendedName>
        <alternativeName>
            <fullName evidence="15">FAD pyrophosphorylase</fullName>
        </alternativeName>
        <alternativeName>
            <fullName evidence="15">FAD synthase</fullName>
        </alternativeName>
    </domain>
</protein>
<evidence type="ECO:0000256" key="8">
    <source>
        <dbReference type="ARBA" id="ARBA00022741"/>
    </source>
</evidence>
<keyword evidence="5 15" id="KW-0288">FMN</keyword>
<evidence type="ECO:0000256" key="12">
    <source>
        <dbReference type="ARBA" id="ARBA00023268"/>
    </source>
</evidence>
<evidence type="ECO:0000256" key="1">
    <source>
        <dbReference type="ARBA" id="ARBA00002121"/>
    </source>
</evidence>
<keyword evidence="12" id="KW-0511">Multifunctional enzyme</keyword>
<dbReference type="InterPro" id="IPR015865">
    <property type="entry name" value="Riboflavin_kinase_bac/euk"/>
</dbReference>
<dbReference type="EMBL" id="QXIY01000004">
    <property type="protein sequence ID" value="RIE17435.1"/>
    <property type="molecule type" value="Genomic_DNA"/>
</dbReference>
<dbReference type="GO" id="GO:0009398">
    <property type="term" value="P:FMN biosynthetic process"/>
    <property type="evidence" value="ECO:0007669"/>
    <property type="project" value="UniProtKB-UniRule"/>
</dbReference>
<dbReference type="AlphaFoldDB" id="A0A398DQD4"/>
<dbReference type="PANTHER" id="PTHR22749">
    <property type="entry name" value="RIBOFLAVIN KINASE/FMN ADENYLYLTRANSFERASE"/>
    <property type="match status" value="1"/>
</dbReference>
<evidence type="ECO:0000313" key="18">
    <source>
        <dbReference type="Proteomes" id="UP000266113"/>
    </source>
</evidence>
<evidence type="ECO:0000256" key="5">
    <source>
        <dbReference type="ARBA" id="ARBA00022643"/>
    </source>
</evidence>
<keyword evidence="11 15" id="KW-0067">ATP-binding</keyword>
<dbReference type="UniPathway" id="UPA00277">
    <property type="reaction ID" value="UER00407"/>
</dbReference>
<evidence type="ECO:0000256" key="6">
    <source>
        <dbReference type="ARBA" id="ARBA00022679"/>
    </source>
</evidence>
<dbReference type="InterPro" id="IPR015864">
    <property type="entry name" value="FAD_synthase"/>
</dbReference>
<dbReference type="OrthoDB" id="9803667at2"/>
<dbReference type="RefSeq" id="WP_119085078.1">
    <property type="nucleotide sequence ID" value="NZ_QXIY01000004.1"/>
</dbReference>
<dbReference type="PIRSF" id="PIRSF004491">
    <property type="entry name" value="FAD_Synth"/>
    <property type="match status" value="1"/>
</dbReference>
<name>A0A398DQD4_9BACT</name>
<evidence type="ECO:0000259" key="16">
    <source>
        <dbReference type="SMART" id="SM00904"/>
    </source>
</evidence>
<evidence type="ECO:0000256" key="3">
    <source>
        <dbReference type="ARBA" id="ARBA00005201"/>
    </source>
</evidence>
<dbReference type="InterPro" id="IPR023468">
    <property type="entry name" value="Riboflavin_kinase"/>
</dbReference>
<dbReference type="Gene3D" id="2.40.30.30">
    <property type="entry name" value="Riboflavin kinase-like"/>
    <property type="match status" value="1"/>
</dbReference>
<dbReference type="PANTHER" id="PTHR22749:SF6">
    <property type="entry name" value="RIBOFLAVIN KINASE"/>
    <property type="match status" value="1"/>
</dbReference>
<keyword evidence="18" id="KW-1185">Reference proteome</keyword>
<dbReference type="EC" id="2.7.1.26" evidence="15"/>
<comment type="function">
    <text evidence="1">Catalyzes the phosphorylation of riboflavin to FMN followed by the adenylation of FMN to FAD.</text>
</comment>
<dbReference type="NCBIfam" id="NF004162">
    <property type="entry name" value="PRK05627.1-5"/>
    <property type="match status" value="1"/>
</dbReference>
<comment type="catalytic activity">
    <reaction evidence="14 15">
        <text>FMN + ATP + H(+) = FAD + diphosphate</text>
        <dbReference type="Rhea" id="RHEA:17237"/>
        <dbReference type="ChEBI" id="CHEBI:15378"/>
        <dbReference type="ChEBI" id="CHEBI:30616"/>
        <dbReference type="ChEBI" id="CHEBI:33019"/>
        <dbReference type="ChEBI" id="CHEBI:57692"/>
        <dbReference type="ChEBI" id="CHEBI:58210"/>
        <dbReference type="EC" id="2.7.7.2"/>
    </reaction>
</comment>
<gene>
    <name evidence="17" type="ORF">SMC1_01670</name>
</gene>
<evidence type="ECO:0000313" key="17">
    <source>
        <dbReference type="EMBL" id="RIE17435.1"/>
    </source>
</evidence>
<comment type="pathway">
    <text evidence="3 15">Cofactor biosynthesis; FMN biosynthesis; FMN from riboflavin (ATP route): step 1/1.</text>
</comment>
<evidence type="ECO:0000256" key="7">
    <source>
        <dbReference type="ARBA" id="ARBA00022695"/>
    </source>
</evidence>
<dbReference type="SUPFAM" id="SSF52374">
    <property type="entry name" value="Nucleotidylyl transferase"/>
    <property type="match status" value="1"/>
</dbReference>
<evidence type="ECO:0000256" key="15">
    <source>
        <dbReference type="PIRNR" id="PIRNR004491"/>
    </source>
</evidence>
<dbReference type="CDD" id="cd02064">
    <property type="entry name" value="FAD_synthetase_N"/>
    <property type="match status" value="1"/>
</dbReference>
<dbReference type="GO" id="GO:0009231">
    <property type="term" value="P:riboflavin biosynthetic process"/>
    <property type="evidence" value="ECO:0007669"/>
    <property type="project" value="InterPro"/>
</dbReference>
<keyword evidence="9 15" id="KW-0418">Kinase</keyword>
<dbReference type="GO" id="GO:0005524">
    <property type="term" value="F:ATP binding"/>
    <property type="evidence" value="ECO:0007669"/>
    <property type="project" value="UniProtKB-UniRule"/>
</dbReference>
<evidence type="ECO:0000256" key="2">
    <source>
        <dbReference type="ARBA" id="ARBA00004726"/>
    </source>
</evidence>
<evidence type="ECO:0000256" key="9">
    <source>
        <dbReference type="ARBA" id="ARBA00022777"/>
    </source>
</evidence>